<dbReference type="SUPFAM" id="SSF53474">
    <property type="entry name" value="alpha/beta-Hydrolases"/>
    <property type="match status" value="1"/>
</dbReference>
<keyword evidence="5" id="KW-1185">Reference proteome</keyword>
<evidence type="ECO:0000256" key="3">
    <source>
        <dbReference type="ARBA" id="ARBA00022801"/>
    </source>
</evidence>
<dbReference type="InterPro" id="IPR029058">
    <property type="entry name" value="AB_hydrolase_fold"/>
</dbReference>
<evidence type="ECO:0000313" key="5">
    <source>
        <dbReference type="Proteomes" id="UP000252733"/>
    </source>
</evidence>
<dbReference type="PANTHER" id="PTHR11010">
    <property type="entry name" value="PROTEASE S28 PRO-X CARBOXYPEPTIDASE-RELATED"/>
    <property type="match status" value="1"/>
</dbReference>
<proteinExistence type="predicted"/>
<name>A0A2T0XFQ4_9BACT</name>
<dbReference type="EMBL" id="QPIZ01000011">
    <property type="protein sequence ID" value="RCW34616.1"/>
    <property type="molecule type" value="Genomic_DNA"/>
</dbReference>
<evidence type="ECO:0000256" key="2">
    <source>
        <dbReference type="ARBA" id="ARBA00022729"/>
    </source>
</evidence>
<dbReference type="GO" id="GO:0008239">
    <property type="term" value="F:dipeptidyl-peptidase activity"/>
    <property type="evidence" value="ECO:0007669"/>
    <property type="project" value="TreeGrafter"/>
</dbReference>
<sequence>MAKVLRISFLLVFTGILSFCSVKWQTATEFVESRPAFSSIEEIKPDSMYSKAWLLWINQPLDHNNPDKGFFKQRVWLSHKSHEAPVVLITEGYMAPGNFTSELASLLQANQVVVEHRYFGESVPDSVQWEYLTVEQAAKDHHRVVEALKEFYKGKWVNTGISKGGQTAMIHRAFFPQDVDVTVSYVAPFNFERDDRRLVEFFDSVGTAEQRKRIAVFQKEVLKRKEELMPWFNDLVAQKEYTFRMGKERAFELSVLEYPFSLWQWGGPVDEIPEPGADAEVLFAHLHQGSDFGYFSDQQWEEIGPFFYQAYKELGYYPYLAAPFKDFLDEIKEDTVSNRFMAPEVENLSFDEQVPLSILKKLKKIDPEMILITGENDPWSATSLEPEGFSKMLKIEKPGGSHRTRINNLPDSLKNRVMDQLEVWLN</sequence>
<dbReference type="InterPro" id="IPR008761">
    <property type="entry name" value="Peptidase_S37"/>
</dbReference>
<reference evidence="4 5" key="1">
    <citation type="submission" date="2018-07" db="EMBL/GenBank/DDBJ databases">
        <title>Freshwater and sediment microbial communities from various areas in North America, analyzing microbe dynamics in response to fracking.</title>
        <authorList>
            <person name="Lamendella R."/>
        </authorList>
    </citation>
    <scope>NUCLEOTIDE SEQUENCE [LARGE SCALE GENOMIC DNA]</scope>
    <source>
        <strain evidence="4 5">160A</strain>
    </source>
</reference>
<dbReference type="RefSeq" id="WP_106153592.1">
    <property type="nucleotide sequence ID" value="NZ_PVTS01000011.1"/>
</dbReference>
<organism evidence="4 5">
    <name type="scientific">Marinilabilia salmonicolor</name>
    <dbReference type="NCBI Taxonomy" id="989"/>
    <lineage>
        <taxon>Bacteria</taxon>
        <taxon>Pseudomonadati</taxon>
        <taxon>Bacteroidota</taxon>
        <taxon>Bacteroidia</taxon>
        <taxon>Marinilabiliales</taxon>
        <taxon>Marinilabiliaceae</taxon>
        <taxon>Marinilabilia</taxon>
    </lineage>
</organism>
<dbReference type="GO" id="GO:0006508">
    <property type="term" value="P:proteolysis"/>
    <property type="evidence" value="ECO:0007669"/>
    <property type="project" value="UniProtKB-KW"/>
</dbReference>
<dbReference type="Gene3D" id="3.40.50.1820">
    <property type="entry name" value="alpha/beta hydrolase"/>
    <property type="match status" value="1"/>
</dbReference>
<dbReference type="STRING" id="1168289.GCA_000259075_02040"/>
<dbReference type="ESTHER" id="9bact-a0a2t0xfq4">
    <property type="family name" value="Peptidase_S37"/>
</dbReference>
<comment type="caution">
    <text evidence="4">The sequence shown here is derived from an EMBL/GenBank/DDBJ whole genome shotgun (WGS) entry which is preliminary data.</text>
</comment>
<evidence type="ECO:0000313" key="4">
    <source>
        <dbReference type="EMBL" id="RCW34616.1"/>
    </source>
</evidence>
<protein>
    <submittedName>
        <fullName evidence="4">PS-10 peptidase S37</fullName>
    </submittedName>
</protein>
<dbReference type="AlphaFoldDB" id="A0A2T0XFQ4"/>
<evidence type="ECO:0000256" key="1">
    <source>
        <dbReference type="ARBA" id="ARBA00022670"/>
    </source>
</evidence>
<keyword evidence="2" id="KW-0732">Signal</keyword>
<dbReference type="Proteomes" id="UP000252733">
    <property type="component" value="Unassembled WGS sequence"/>
</dbReference>
<dbReference type="PANTHER" id="PTHR11010:SF38">
    <property type="entry name" value="LYSOSOMAL PRO-X CARBOXYPEPTIDASE"/>
    <property type="match status" value="1"/>
</dbReference>
<gene>
    <name evidence="4" type="ORF">DFO77_111118</name>
</gene>
<accession>A0A2T0XFQ4</accession>
<keyword evidence="1" id="KW-0645">Protease</keyword>
<dbReference type="OrthoDB" id="3979391at2"/>
<keyword evidence="3" id="KW-0378">Hydrolase</keyword>
<dbReference type="Pfam" id="PF05576">
    <property type="entry name" value="Peptidase_S37"/>
    <property type="match status" value="1"/>
</dbReference>